<dbReference type="Gene3D" id="1.20.5.3310">
    <property type="match status" value="1"/>
</dbReference>
<keyword evidence="7 9" id="KW-0811">Translocation</keyword>
<dbReference type="HAMAP" id="MF_00236">
    <property type="entry name" value="TatA_E"/>
    <property type="match status" value="1"/>
</dbReference>
<evidence type="ECO:0000256" key="9">
    <source>
        <dbReference type="HAMAP-Rule" id="MF_00236"/>
    </source>
</evidence>
<reference evidence="11 12" key="1">
    <citation type="submission" date="2019-02" db="EMBL/GenBank/DDBJ databases">
        <title>Deep-cultivation of Planctomycetes and their phenomic and genomic characterization uncovers novel biology.</title>
        <authorList>
            <person name="Wiegand S."/>
            <person name="Jogler M."/>
            <person name="Boedeker C."/>
            <person name="Pinto D."/>
            <person name="Vollmers J."/>
            <person name="Rivas-Marin E."/>
            <person name="Kohn T."/>
            <person name="Peeters S.H."/>
            <person name="Heuer A."/>
            <person name="Rast P."/>
            <person name="Oberbeckmann S."/>
            <person name="Bunk B."/>
            <person name="Jeske O."/>
            <person name="Meyerdierks A."/>
            <person name="Storesund J.E."/>
            <person name="Kallscheuer N."/>
            <person name="Luecker S."/>
            <person name="Lage O.M."/>
            <person name="Pohl T."/>
            <person name="Merkel B.J."/>
            <person name="Hornburger P."/>
            <person name="Mueller R.-W."/>
            <person name="Bruemmer F."/>
            <person name="Labrenz M."/>
            <person name="Spormann A.M."/>
            <person name="Op den Camp H."/>
            <person name="Overmann J."/>
            <person name="Amann R."/>
            <person name="Jetten M.S.M."/>
            <person name="Mascher T."/>
            <person name="Medema M.H."/>
            <person name="Devos D.P."/>
            <person name="Kaster A.-K."/>
            <person name="Ovreas L."/>
            <person name="Rohde M."/>
            <person name="Galperin M.Y."/>
            <person name="Jogler C."/>
        </authorList>
    </citation>
    <scope>NUCLEOTIDE SEQUENCE [LARGE SCALE GENOMIC DNA]</scope>
    <source>
        <strain evidence="11 12">Pan265</strain>
    </source>
</reference>
<evidence type="ECO:0000313" key="11">
    <source>
        <dbReference type="EMBL" id="QDU71097.1"/>
    </source>
</evidence>
<protein>
    <recommendedName>
        <fullName evidence="9">Sec-independent protein translocase protein TatA</fullName>
    </recommendedName>
</protein>
<evidence type="ECO:0000256" key="3">
    <source>
        <dbReference type="ARBA" id="ARBA00022475"/>
    </source>
</evidence>
<evidence type="ECO:0000256" key="2">
    <source>
        <dbReference type="ARBA" id="ARBA00022448"/>
    </source>
</evidence>
<keyword evidence="5 9" id="KW-0653">Protein transport</keyword>
<dbReference type="OrthoDB" id="282899at2"/>
<dbReference type="AlphaFoldDB" id="A0A518BVW1"/>
<accession>A0A518BVW1</accession>
<feature type="compositionally biased region" description="Basic and acidic residues" evidence="10">
    <location>
        <begin position="70"/>
        <end position="85"/>
    </location>
</feature>
<dbReference type="InterPro" id="IPR006312">
    <property type="entry name" value="TatA/E"/>
</dbReference>
<name>A0A518BVW1_9BACT</name>
<keyword evidence="2 9" id="KW-0813">Transport</keyword>
<comment type="subcellular location">
    <subcellularLocation>
        <location evidence="1 9">Cell membrane</location>
        <topology evidence="1 9">Single-pass membrane protein</topology>
    </subcellularLocation>
</comment>
<evidence type="ECO:0000256" key="10">
    <source>
        <dbReference type="SAM" id="MobiDB-lite"/>
    </source>
</evidence>
<comment type="function">
    <text evidence="9">Part of the twin-arginine translocation (Tat) system that transports large folded proteins containing a characteristic twin-arginine motif in their signal peptide across membranes. TatA could form the protein-conducting channel of the Tat system.</text>
</comment>
<dbReference type="EMBL" id="CP036280">
    <property type="protein sequence ID" value="QDU71097.1"/>
    <property type="molecule type" value="Genomic_DNA"/>
</dbReference>
<dbReference type="Pfam" id="PF02416">
    <property type="entry name" value="TatA_B_E"/>
    <property type="match status" value="1"/>
</dbReference>
<feature type="region of interest" description="Disordered" evidence="10">
    <location>
        <begin position="57"/>
        <end position="85"/>
    </location>
</feature>
<comment type="subunit">
    <text evidence="9">Forms a complex with TatC.</text>
</comment>
<dbReference type="GO" id="GO:0033281">
    <property type="term" value="C:TAT protein transport complex"/>
    <property type="evidence" value="ECO:0007669"/>
    <property type="project" value="UniProtKB-UniRule"/>
</dbReference>
<evidence type="ECO:0000256" key="5">
    <source>
        <dbReference type="ARBA" id="ARBA00022927"/>
    </source>
</evidence>
<evidence type="ECO:0000256" key="7">
    <source>
        <dbReference type="ARBA" id="ARBA00023010"/>
    </source>
</evidence>
<organism evidence="11 12">
    <name type="scientific">Mucisphaera calidilacus</name>
    <dbReference type="NCBI Taxonomy" id="2527982"/>
    <lineage>
        <taxon>Bacteria</taxon>
        <taxon>Pseudomonadati</taxon>
        <taxon>Planctomycetota</taxon>
        <taxon>Phycisphaerae</taxon>
        <taxon>Phycisphaerales</taxon>
        <taxon>Phycisphaeraceae</taxon>
        <taxon>Mucisphaera</taxon>
    </lineage>
</organism>
<dbReference type="GO" id="GO:0008320">
    <property type="term" value="F:protein transmembrane transporter activity"/>
    <property type="evidence" value="ECO:0007669"/>
    <property type="project" value="UniProtKB-UniRule"/>
</dbReference>
<dbReference type="Proteomes" id="UP000320386">
    <property type="component" value="Chromosome"/>
</dbReference>
<dbReference type="InterPro" id="IPR003369">
    <property type="entry name" value="TatA/B/E"/>
</dbReference>
<evidence type="ECO:0000256" key="1">
    <source>
        <dbReference type="ARBA" id="ARBA00004162"/>
    </source>
</evidence>
<dbReference type="PANTHER" id="PTHR42982:SF1">
    <property type="entry name" value="SEC-INDEPENDENT PROTEIN TRANSLOCASE PROTEIN TATA"/>
    <property type="match status" value="1"/>
</dbReference>
<evidence type="ECO:0000256" key="6">
    <source>
        <dbReference type="ARBA" id="ARBA00022989"/>
    </source>
</evidence>
<dbReference type="KEGG" id="mcad:Pan265_09450"/>
<dbReference type="PANTHER" id="PTHR42982">
    <property type="entry name" value="SEC-INDEPENDENT PROTEIN TRANSLOCASE PROTEIN TATA"/>
    <property type="match status" value="1"/>
</dbReference>
<keyword evidence="8 9" id="KW-0472">Membrane</keyword>
<comment type="similarity">
    <text evidence="9">Belongs to the TatA/E family.</text>
</comment>
<keyword evidence="6 9" id="KW-1133">Transmembrane helix</keyword>
<dbReference type="RefSeq" id="WP_145445235.1">
    <property type="nucleotide sequence ID" value="NZ_CP036280.1"/>
</dbReference>
<dbReference type="GO" id="GO:0043953">
    <property type="term" value="P:protein transport by the Tat complex"/>
    <property type="evidence" value="ECO:0007669"/>
    <property type="project" value="UniProtKB-UniRule"/>
</dbReference>
<evidence type="ECO:0000313" key="12">
    <source>
        <dbReference type="Proteomes" id="UP000320386"/>
    </source>
</evidence>
<keyword evidence="3 9" id="KW-1003">Cell membrane</keyword>
<gene>
    <name evidence="9" type="primary">tatA</name>
    <name evidence="11" type="ORF">Pan265_09450</name>
</gene>
<keyword evidence="12" id="KW-1185">Reference proteome</keyword>
<evidence type="ECO:0000256" key="4">
    <source>
        <dbReference type="ARBA" id="ARBA00022692"/>
    </source>
</evidence>
<keyword evidence="4 9" id="KW-0812">Transmembrane</keyword>
<feature type="transmembrane region" description="Helical" evidence="9">
    <location>
        <begin position="6"/>
        <end position="30"/>
    </location>
</feature>
<sequence length="85" mass="8940">MTLLTPIIAFLGPLGWTETIVIALIGLLFFGKRLPEVGKSLGKGIVEFKKGLSGIESDVDKAANPPQITDKSDTKPAEKSSGESA</sequence>
<evidence type="ECO:0000256" key="8">
    <source>
        <dbReference type="ARBA" id="ARBA00023136"/>
    </source>
</evidence>
<proteinExistence type="inferred from homology"/>